<dbReference type="HOGENOM" id="CLU_1161317_0_0_1"/>
<feature type="compositionally biased region" description="Low complexity" evidence="1">
    <location>
        <begin position="124"/>
        <end position="136"/>
    </location>
</feature>
<evidence type="ECO:0000313" key="2">
    <source>
        <dbReference type="EMBL" id="EDR12048.1"/>
    </source>
</evidence>
<dbReference type="KEGG" id="lbc:LACBIDRAFT_324440"/>
<organism evidence="3">
    <name type="scientific">Laccaria bicolor (strain S238N-H82 / ATCC MYA-4686)</name>
    <name type="common">Bicoloured deceiver</name>
    <name type="synonym">Laccaria laccata var. bicolor</name>
    <dbReference type="NCBI Taxonomy" id="486041"/>
    <lineage>
        <taxon>Eukaryota</taxon>
        <taxon>Fungi</taxon>
        <taxon>Dikarya</taxon>
        <taxon>Basidiomycota</taxon>
        <taxon>Agaricomycotina</taxon>
        <taxon>Agaricomycetes</taxon>
        <taxon>Agaricomycetidae</taxon>
        <taxon>Agaricales</taxon>
        <taxon>Agaricineae</taxon>
        <taxon>Hydnangiaceae</taxon>
        <taxon>Laccaria</taxon>
    </lineage>
</organism>
<evidence type="ECO:0000256" key="1">
    <source>
        <dbReference type="SAM" id="MobiDB-lite"/>
    </source>
</evidence>
<feature type="compositionally biased region" description="Polar residues" evidence="1">
    <location>
        <begin position="144"/>
        <end position="153"/>
    </location>
</feature>
<gene>
    <name evidence="2" type="ORF">LACBIDRAFT_324440</name>
</gene>
<dbReference type="Proteomes" id="UP000001194">
    <property type="component" value="Unassembled WGS sequence"/>
</dbReference>
<feature type="region of interest" description="Disordered" evidence="1">
    <location>
        <begin position="122"/>
        <end position="157"/>
    </location>
</feature>
<dbReference type="InParanoid" id="B0D1U0"/>
<reference evidence="2 3" key="1">
    <citation type="journal article" date="2008" name="Nature">
        <title>The genome of Laccaria bicolor provides insights into mycorrhizal symbiosis.</title>
        <authorList>
            <person name="Martin F."/>
            <person name="Aerts A."/>
            <person name="Ahren D."/>
            <person name="Brun A."/>
            <person name="Danchin E.G.J."/>
            <person name="Duchaussoy F."/>
            <person name="Gibon J."/>
            <person name="Kohler A."/>
            <person name="Lindquist E."/>
            <person name="Pereda V."/>
            <person name="Salamov A."/>
            <person name="Shapiro H.J."/>
            <person name="Wuyts J."/>
            <person name="Blaudez D."/>
            <person name="Buee M."/>
            <person name="Brokstein P."/>
            <person name="Canbaeck B."/>
            <person name="Cohen D."/>
            <person name="Courty P.E."/>
            <person name="Coutinho P.M."/>
            <person name="Delaruelle C."/>
            <person name="Detter J.C."/>
            <person name="Deveau A."/>
            <person name="DiFazio S."/>
            <person name="Duplessis S."/>
            <person name="Fraissinet-Tachet L."/>
            <person name="Lucic E."/>
            <person name="Frey-Klett P."/>
            <person name="Fourrey C."/>
            <person name="Feussner I."/>
            <person name="Gay G."/>
            <person name="Grimwood J."/>
            <person name="Hoegger P.J."/>
            <person name="Jain P."/>
            <person name="Kilaru S."/>
            <person name="Labbe J."/>
            <person name="Lin Y.C."/>
            <person name="Legue V."/>
            <person name="Le Tacon F."/>
            <person name="Marmeisse R."/>
            <person name="Melayah D."/>
            <person name="Montanini B."/>
            <person name="Muratet M."/>
            <person name="Nehls U."/>
            <person name="Niculita-Hirzel H."/>
            <person name="Oudot-Le Secq M.P."/>
            <person name="Peter M."/>
            <person name="Quesneville H."/>
            <person name="Rajashekar B."/>
            <person name="Reich M."/>
            <person name="Rouhier N."/>
            <person name="Schmutz J."/>
            <person name="Yin T."/>
            <person name="Chalot M."/>
            <person name="Henrissat B."/>
            <person name="Kuees U."/>
            <person name="Lucas S."/>
            <person name="Van de Peer Y."/>
            <person name="Podila G.K."/>
            <person name="Polle A."/>
            <person name="Pukkila P.J."/>
            <person name="Richardson P.M."/>
            <person name="Rouze P."/>
            <person name="Sanders I.R."/>
            <person name="Stajich J.E."/>
            <person name="Tunlid A."/>
            <person name="Tuskan G."/>
            <person name="Grigoriev I.V."/>
        </authorList>
    </citation>
    <scope>NUCLEOTIDE SEQUENCE [LARGE SCALE GENOMIC DNA]</scope>
    <source>
        <strain evidence="3">S238N-H82 / ATCC MYA-4686</strain>
    </source>
</reference>
<keyword evidence="3" id="KW-1185">Reference proteome</keyword>
<protein>
    <submittedName>
        <fullName evidence="2">Predicted protein</fullName>
    </submittedName>
</protein>
<dbReference type="AlphaFoldDB" id="B0D1U0"/>
<dbReference type="RefSeq" id="XP_001877945.1">
    <property type="nucleotide sequence ID" value="XM_001877910.1"/>
</dbReference>
<evidence type="ECO:0000313" key="3">
    <source>
        <dbReference type="Proteomes" id="UP000001194"/>
    </source>
</evidence>
<name>B0D1U0_LACBS</name>
<dbReference type="EMBL" id="DS547095">
    <property type="protein sequence ID" value="EDR12048.1"/>
    <property type="molecule type" value="Genomic_DNA"/>
</dbReference>
<sequence length="239" mass="26208">MLPLQDIKTWPTLNLSQIPSLAAKLGLSDLSDLSLFDPQNTIWIPMMDHALLVGTNDKIYMRRKELVSCGPASCTLLEYLSPTHFELPRSSQKRRVKGSLDNGLSPVHSTVSACRDYSHNYAGLSSPPSSPSRSSSPPLPPTNCAVNDNSGTPHNPDLEWEFGTVPTPKGAAVVWPQGMSFLEWFGRSRHTTRIENSGSASRRALDNRHGSYRVQRKGYGLSGVRHSQCGVDPLLLSSI</sequence>
<dbReference type="OrthoDB" id="3028573at2759"/>
<proteinExistence type="predicted"/>
<accession>B0D1U0</accession>
<dbReference type="GeneID" id="6073537"/>